<proteinExistence type="inferred from homology"/>
<dbReference type="GO" id="GO:0005886">
    <property type="term" value="C:plasma membrane"/>
    <property type="evidence" value="ECO:0007669"/>
    <property type="project" value="UniProtKB-SubCell"/>
</dbReference>
<evidence type="ECO:0000256" key="6">
    <source>
        <dbReference type="ARBA" id="ARBA00022989"/>
    </source>
</evidence>
<evidence type="ECO:0000313" key="11">
    <source>
        <dbReference type="Proteomes" id="UP000177725"/>
    </source>
</evidence>
<feature type="transmembrane region" description="Helical" evidence="9">
    <location>
        <begin position="571"/>
        <end position="591"/>
    </location>
</feature>
<feature type="transmembrane region" description="Helical" evidence="9">
    <location>
        <begin position="368"/>
        <end position="395"/>
    </location>
</feature>
<keyword evidence="5 9" id="KW-1278">Translocase</keyword>
<dbReference type="AlphaFoldDB" id="A0A1G2F5V1"/>
<evidence type="ECO:0000256" key="5">
    <source>
        <dbReference type="ARBA" id="ARBA00022967"/>
    </source>
</evidence>
<feature type="transmembrane region" description="Helical" evidence="9">
    <location>
        <begin position="323"/>
        <end position="347"/>
    </location>
</feature>
<dbReference type="PANTHER" id="PTHR31998">
    <property type="entry name" value="K(+)-INSENSITIVE PYROPHOSPHATE-ENERGIZED PROTON PUMP"/>
    <property type="match status" value="1"/>
</dbReference>
<keyword evidence="6 9" id="KW-1133">Transmembrane helix</keyword>
<dbReference type="EC" id="7.1.3.1" evidence="9"/>
<comment type="subunit">
    <text evidence="9">Homodimer.</text>
</comment>
<feature type="transmembrane region" description="Helical" evidence="9">
    <location>
        <begin position="6"/>
        <end position="23"/>
    </location>
</feature>
<keyword evidence="9" id="KW-0375">Hydrogen ion transport</keyword>
<feature type="transmembrane region" description="Helical" evidence="9">
    <location>
        <begin position="504"/>
        <end position="523"/>
    </location>
</feature>
<dbReference type="NCBIfam" id="NF001960">
    <property type="entry name" value="PRK00733.3-5"/>
    <property type="match status" value="1"/>
</dbReference>
<feature type="transmembrane region" description="Helical" evidence="9">
    <location>
        <begin position="597"/>
        <end position="615"/>
    </location>
</feature>
<dbReference type="GO" id="GO:0009678">
    <property type="term" value="F:diphosphate hydrolysis-driven proton transmembrane transporter activity"/>
    <property type="evidence" value="ECO:0007669"/>
    <property type="project" value="UniProtKB-UniRule"/>
</dbReference>
<organism evidence="10 11">
    <name type="scientific">Candidatus Portnoybacteria bacterium RBG_13_41_18</name>
    <dbReference type="NCBI Taxonomy" id="1801991"/>
    <lineage>
        <taxon>Bacteria</taxon>
        <taxon>Candidatus Portnoyibacteriota</taxon>
    </lineage>
</organism>
<dbReference type="NCBIfam" id="TIGR01104">
    <property type="entry name" value="V_PPase"/>
    <property type="match status" value="1"/>
</dbReference>
<dbReference type="GO" id="GO:0000287">
    <property type="term" value="F:magnesium ion binding"/>
    <property type="evidence" value="ECO:0007669"/>
    <property type="project" value="UniProtKB-UniRule"/>
</dbReference>
<evidence type="ECO:0000313" key="10">
    <source>
        <dbReference type="EMBL" id="OGZ33456.1"/>
    </source>
</evidence>
<keyword evidence="2 9" id="KW-0813">Transport</keyword>
<evidence type="ECO:0000256" key="9">
    <source>
        <dbReference type="HAMAP-Rule" id="MF_01129"/>
    </source>
</evidence>
<feature type="transmembrane region" description="Helical" evidence="9">
    <location>
        <begin position="265"/>
        <end position="285"/>
    </location>
</feature>
<keyword evidence="7 9" id="KW-0406">Ion transport</keyword>
<feature type="transmembrane region" description="Helical" evidence="9">
    <location>
        <begin position="57"/>
        <end position="75"/>
    </location>
</feature>
<protein>
    <recommendedName>
        <fullName evidence="9">K(+)-insensitive pyrophosphate-energized proton pump</fullName>
        <ecNumber evidence="9">7.1.3.1</ecNumber>
    </recommendedName>
    <alternativeName>
        <fullName evidence="9">Membrane-bound proton-translocating pyrophosphatase</fullName>
    </alternativeName>
    <alternativeName>
        <fullName evidence="9">Pyrophosphate-energized inorganic pyrophosphatase</fullName>
        <shortName evidence="9">H(+)-PPase</shortName>
    </alternativeName>
</protein>
<evidence type="ECO:0000256" key="8">
    <source>
        <dbReference type="ARBA" id="ARBA00023136"/>
    </source>
</evidence>
<feature type="site" description="Determinant of potassium independence" evidence="9">
    <location>
        <position position="466"/>
    </location>
</feature>
<keyword evidence="3 9" id="KW-0812">Transmembrane</keyword>
<feature type="transmembrane region" description="Helical" evidence="9">
    <location>
        <begin position="242"/>
        <end position="259"/>
    </location>
</feature>
<dbReference type="Proteomes" id="UP000177725">
    <property type="component" value="Unassembled WGS sequence"/>
</dbReference>
<evidence type="ECO:0000256" key="1">
    <source>
        <dbReference type="ARBA" id="ARBA00004127"/>
    </source>
</evidence>
<keyword evidence="9" id="KW-1003">Cell membrane</keyword>
<dbReference type="InterPro" id="IPR004131">
    <property type="entry name" value="PPase-energised_H-pump"/>
</dbReference>
<comment type="caution">
    <text evidence="9">Lacks conserved residue(s) required for the propagation of feature annotation.</text>
</comment>
<feature type="transmembrane region" description="Helical" evidence="9">
    <location>
        <begin position="81"/>
        <end position="108"/>
    </location>
</feature>
<comment type="cofactor">
    <cofactor evidence="9">
        <name>Mg(2+)</name>
        <dbReference type="ChEBI" id="CHEBI:18420"/>
    </cofactor>
</comment>
<dbReference type="EMBL" id="MHMV01000045">
    <property type="protein sequence ID" value="OGZ33456.1"/>
    <property type="molecule type" value="Genomic_DNA"/>
</dbReference>
<reference evidence="10 11" key="1">
    <citation type="journal article" date="2016" name="Nat. Commun.">
        <title>Thousands of microbial genomes shed light on interconnected biogeochemical processes in an aquifer system.</title>
        <authorList>
            <person name="Anantharaman K."/>
            <person name="Brown C.T."/>
            <person name="Hug L.A."/>
            <person name="Sharon I."/>
            <person name="Castelle C.J."/>
            <person name="Probst A.J."/>
            <person name="Thomas B.C."/>
            <person name="Singh A."/>
            <person name="Wilkins M.J."/>
            <person name="Karaoz U."/>
            <person name="Brodie E.L."/>
            <person name="Williams K.H."/>
            <person name="Hubbard S.S."/>
            <person name="Banfield J.F."/>
        </authorList>
    </citation>
    <scope>NUCLEOTIDE SEQUENCE [LARGE SCALE GENOMIC DNA]</scope>
</reference>
<feature type="transmembrane region" description="Helical" evidence="9">
    <location>
        <begin position="407"/>
        <end position="427"/>
    </location>
</feature>
<feature type="transmembrane region" description="Helical" evidence="9">
    <location>
        <begin position="471"/>
        <end position="489"/>
    </location>
</feature>
<dbReference type="Pfam" id="PF03030">
    <property type="entry name" value="H_PPase"/>
    <property type="match status" value="1"/>
</dbReference>
<evidence type="ECO:0000256" key="3">
    <source>
        <dbReference type="ARBA" id="ARBA00022692"/>
    </source>
</evidence>
<feature type="transmembrane region" description="Helical" evidence="9">
    <location>
        <begin position="297"/>
        <end position="317"/>
    </location>
</feature>
<dbReference type="PIRSF" id="PIRSF001265">
    <property type="entry name" value="H+-PPase"/>
    <property type="match status" value="1"/>
</dbReference>
<evidence type="ECO:0000256" key="7">
    <source>
        <dbReference type="ARBA" id="ARBA00023065"/>
    </source>
</evidence>
<dbReference type="GO" id="GO:0004427">
    <property type="term" value="F:inorganic diphosphate phosphatase activity"/>
    <property type="evidence" value="ECO:0007669"/>
    <property type="project" value="UniProtKB-UniRule"/>
</dbReference>
<comment type="function">
    <text evidence="9">Proton pump that utilizes the energy of pyrophosphate hydrolysis as the driving force for proton movement across the membrane. Generates a proton motive force.</text>
</comment>
<gene>
    <name evidence="9 10" type="primary">hppA</name>
    <name evidence="10" type="ORF">A2174_01390</name>
</gene>
<dbReference type="NCBIfam" id="NF001953">
    <property type="entry name" value="PRK00733.2-1"/>
    <property type="match status" value="1"/>
</dbReference>
<comment type="caution">
    <text evidence="10">The sequence shown here is derived from an EMBL/GenBank/DDBJ whole genome shotgun (WGS) entry which is preliminary data.</text>
</comment>
<keyword evidence="8 9" id="KW-0472">Membrane</keyword>
<name>A0A1G2F5V1_9BACT</name>
<dbReference type="GO" id="GO:0012505">
    <property type="term" value="C:endomembrane system"/>
    <property type="evidence" value="ECO:0007669"/>
    <property type="project" value="UniProtKB-SubCell"/>
</dbReference>
<feature type="transmembrane region" description="Helical" evidence="9">
    <location>
        <begin position="164"/>
        <end position="183"/>
    </location>
</feature>
<dbReference type="HAMAP" id="MF_01129">
    <property type="entry name" value="PPase_energized_pump"/>
    <property type="match status" value="1"/>
</dbReference>
<comment type="subcellular location">
    <subcellularLocation>
        <location evidence="9">Cell membrane</location>
        <topology evidence="9">Multi-pass membrane protein</topology>
    </subcellularLocation>
    <subcellularLocation>
        <location evidence="1">Endomembrane system</location>
        <topology evidence="1">Multi-pass membrane protein</topology>
    </subcellularLocation>
</comment>
<comment type="catalytic activity">
    <reaction evidence="9">
        <text>diphosphate + H2O + H(+)(in) = 2 phosphate + 2 H(+)(out)</text>
        <dbReference type="Rhea" id="RHEA:13973"/>
        <dbReference type="ChEBI" id="CHEBI:15377"/>
        <dbReference type="ChEBI" id="CHEBI:15378"/>
        <dbReference type="ChEBI" id="CHEBI:33019"/>
        <dbReference type="ChEBI" id="CHEBI:43474"/>
        <dbReference type="EC" id="7.1.3.1"/>
    </reaction>
</comment>
<evidence type="ECO:0000256" key="2">
    <source>
        <dbReference type="ARBA" id="ARBA00022448"/>
    </source>
</evidence>
<evidence type="ECO:0000256" key="4">
    <source>
        <dbReference type="ARBA" id="ARBA00022842"/>
    </source>
</evidence>
<accession>A0A1G2F5V1</accession>
<feature type="transmembrane region" description="Helical" evidence="9">
    <location>
        <begin position="128"/>
        <end position="158"/>
    </location>
</feature>
<comment type="similarity">
    <text evidence="9">Belongs to the H(+)-translocating pyrophosphatase (TC 3.A.10) family. K(+)-insensitive subfamily.</text>
</comment>
<keyword evidence="4 9" id="KW-0460">Magnesium</keyword>
<sequence>MHLGVIIAIVVSLLSIVYAFYLAKKINREPAGEGKMIEISSYIREGATAFLKRQYRTIAIIAIGLALLLFFVYRFTGDLTYGFQISAAFIFGAACSLLAGFIGMWIAVRTNIRTAYAAQSSFSRALTIALRGGAVSGITIVAMSLLGISILYLIYIYYGYDATRIPSLIVGFGFGASLVALFAQLGGGIYTKAADVGADLVGKIEAGIPEDDPRNPAVIADLVGDNVGDCAGRGADIFESTAAENIGAMILGVALFPHFGINGILFPLVVRAFGLLSSIIGVMVVKPKETDEPMKALNRGYFVSCVLAAIAFYFVTMEMLGSIWFFYAGLVGILASIAFVFITQYYTEAKYRPVKEIVMGSTTGHATNVIAGFSVGLECTAATVITISVALFSAYKLGAASGFEGGGIFGTAAATMGMLATAAYILAMDTFGPITDNAGGIVEMSGGSEETRKVTDKLDSAGNTTKALTKGYAMGSAALAAFLLFSAYLEEVKLTVVDLAKVEVFIGAFIGAMLVFVFSAFAIRAVGKAASYIITEVRRQFRDDKGIMAGTSKPNYSRCVDITTRGALKQMILPGVLAVAVPVVTGLLLGAEAVAGLIMAGTIVGLLLATLMNNAGGAWDNAKKFIEAGNFGGKGSAAHAASVTGDTVGDPFKDTAGPSLHVLVKLLGTLTLALAALLI</sequence>